<dbReference type="SUPFAM" id="SSF75217">
    <property type="entry name" value="alpha/beta knot"/>
    <property type="match status" value="1"/>
</dbReference>
<evidence type="ECO:0000256" key="8">
    <source>
        <dbReference type="ARBA" id="ARBA00022603"/>
    </source>
</evidence>
<comment type="similarity">
    <text evidence="3 15 17">Belongs to the RNA methyltransferase TrmD family.</text>
</comment>
<evidence type="ECO:0000256" key="15">
    <source>
        <dbReference type="HAMAP-Rule" id="MF_00605"/>
    </source>
</evidence>
<keyword evidence="9 15" id="KW-0808">Transferase</keyword>
<evidence type="ECO:0000256" key="13">
    <source>
        <dbReference type="ARBA" id="ARBA00033392"/>
    </source>
</evidence>
<accession>A0A1I7HIE9</accession>
<organism evidence="19 20">
    <name type="scientific">Halomonas korlensis</name>
    <dbReference type="NCBI Taxonomy" id="463301"/>
    <lineage>
        <taxon>Bacteria</taxon>
        <taxon>Pseudomonadati</taxon>
        <taxon>Pseudomonadota</taxon>
        <taxon>Gammaproteobacteria</taxon>
        <taxon>Oceanospirillales</taxon>
        <taxon>Halomonadaceae</taxon>
        <taxon>Halomonas</taxon>
    </lineage>
</organism>
<dbReference type="PIRSF" id="PIRSF000386">
    <property type="entry name" value="tRNA_mtase"/>
    <property type="match status" value="1"/>
</dbReference>
<dbReference type="InterPro" id="IPR016009">
    <property type="entry name" value="tRNA_MeTrfase_TRMD/TRM10"/>
</dbReference>
<evidence type="ECO:0000256" key="1">
    <source>
        <dbReference type="ARBA" id="ARBA00002634"/>
    </source>
</evidence>
<comment type="subunit">
    <text evidence="4 15 17">Homodimer.</text>
</comment>
<dbReference type="Proteomes" id="UP000198693">
    <property type="component" value="Unassembled WGS sequence"/>
</dbReference>
<comment type="function">
    <text evidence="1 15 17">Specifically methylates guanosine-37 in various tRNAs.</text>
</comment>
<dbReference type="EMBL" id="FPBP01000004">
    <property type="protein sequence ID" value="SFU60329.1"/>
    <property type="molecule type" value="Genomic_DNA"/>
</dbReference>
<sequence length="270" mass="30182">MSLGSAADVPSGRGEQDLWIGIVSLFPEMFEAITRHGVTGRAVETGRIALEFWNPRDYATDRHRSVDDRPYGGGPGMLMKVDTLRSAIHAARERAEQVTGQRPKVIYLSPQGRRLDQAGVQHLVSGPPLVVVAGRYEGIDERVVEADIDEEWSIGDYVLSGGELPAMVLIDAAARRVPGVLGHRDSAVEDSFNDGLLDCPHYTRPEEIDGRRVPDVLLSGHHGAIRRWRLKQSLGRTWQRRPDLLDTRSLDREQQQLLEEFIEEHALSTR</sequence>
<evidence type="ECO:0000259" key="18">
    <source>
        <dbReference type="Pfam" id="PF01746"/>
    </source>
</evidence>
<keyword evidence="11 15" id="KW-0819">tRNA processing</keyword>
<comment type="catalytic activity">
    <reaction evidence="14 15 17">
        <text>guanosine(37) in tRNA + S-adenosyl-L-methionine = N(1)-methylguanosine(37) in tRNA + S-adenosyl-L-homocysteine + H(+)</text>
        <dbReference type="Rhea" id="RHEA:36899"/>
        <dbReference type="Rhea" id="RHEA-COMP:10145"/>
        <dbReference type="Rhea" id="RHEA-COMP:10147"/>
        <dbReference type="ChEBI" id="CHEBI:15378"/>
        <dbReference type="ChEBI" id="CHEBI:57856"/>
        <dbReference type="ChEBI" id="CHEBI:59789"/>
        <dbReference type="ChEBI" id="CHEBI:73542"/>
        <dbReference type="ChEBI" id="CHEBI:74269"/>
        <dbReference type="EC" id="2.1.1.228"/>
    </reaction>
</comment>
<dbReference type="GO" id="GO:0005829">
    <property type="term" value="C:cytosol"/>
    <property type="evidence" value="ECO:0007669"/>
    <property type="project" value="TreeGrafter"/>
</dbReference>
<evidence type="ECO:0000313" key="19">
    <source>
        <dbReference type="EMBL" id="SFU60329.1"/>
    </source>
</evidence>
<feature type="domain" description="tRNA methyltransferase TRMD/TRM10-type" evidence="18">
    <location>
        <begin position="18"/>
        <end position="246"/>
    </location>
</feature>
<feature type="binding site" evidence="15 16">
    <location>
        <position position="134"/>
    </location>
    <ligand>
        <name>S-adenosyl-L-methionine</name>
        <dbReference type="ChEBI" id="CHEBI:59789"/>
    </ligand>
</feature>
<evidence type="ECO:0000313" key="20">
    <source>
        <dbReference type="Proteomes" id="UP000198693"/>
    </source>
</evidence>
<evidence type="ECO:0000256" key="4">
    <source>
        <dbReference type="ARBA" id="ARBA00011738"/>
    </source>
</evidence>
<name>A0A1I7HIE9_9GAMM</name>
<dbReference type="EC" id="2.1.1.228" evidence="5 15"/>
<reference evidence="20" key="1">
    <citation type="submission" date="2016-10" db="EMBL/GenBank/DDBJ databases">
        <authorList>
            <person name="Varghese N."/>
            <person name="Submissions S."/>
        </authorList>
    </citation>
    <scope>NUCLEOTIDE SEQUENCE [LARGE SCALE GENOMIC DNA]</scope>
    <source>
        <strain evidence="20">CGMCC 1.6981</strain>
    </source>
</reference>
<evidence type="ECO:0000256" key="16">
    <source>
        <dbReference type="PIRSR" id="PIRSR000386-1"/>
    </source>
</evidence>
<dbReference type="InterPro" id="IPR002649">
    <property type="entry name" value="tRNA_m1G_MeTrfase_TrmD"/>
</dbReference>
<evidence type="ECO:0000256" key="10">
    <source>
        <dbReference type="ARBA" id="ARBA00022691"/>
    </source>
</evidence>
<dbReference type="Gene3D" id="3.40.1280.10">
    <property type="match status" value="1"/>
</dbReference>
<dbReference type="NCBIfam" id="NF000648">
    <property type="entry name" value="PRK00026.1"/>
    <property type="match status" value="1"/>
</dbReference>
<evidence type="ECO:0000256" key="7">
    <source>
        <dbReference type="ARBA" id="ARBA00022490"/>
    </source>
</evidence>
<dbReference type="PANTHER" id="PTHR46417">
    <property type="entry name" value="TRNA (GUANINE-N(1)-)-METHYLTRANSFERASE"/>
    <property type="match status" value="1"/>
</dbReference>
<dbReference type="InterPro" id="IPR023148">
    <property type="entry name" value="tRNA_m1G_MeTrfase_C_sf"/>
</dbReference>
<feature type="binding site" evidence="15 16">
    <location>
        <begin position="154"/>
        <end position="159"/>
    </location>
    <ligand>
        <name>S-adenosyl-L-methionine</name>
        <dbReference type="ChEBI" id="CHEBI:59789"/>
    </ligand>
</feature>
<evidence type="ECO:0000256" key="12">
    <source>
        <dbReference type="ARBA" id="ARBA00029736"/>
    </source>
</evidence>
<dbReference type="Gene3D" id="1.10.1270.20">
    <property type="entry name" value="tRNA(m1g37)methyltransferase, domain 2"/>
    <property type="match status" value="1"/>
</dbReference>
<dbReference type="CDD" id="cd18080">
    <property type="entry name" value="TrmD-like"/>
    <property type="match status" value="1"/>
</dbReference>
<keyword evidence="20" id="KW-1185">Reference proteome</keyword>
<keyword evidence="7 15" id="KW-0963">Cytoplasm</keyword>
<proteinExistence type="inferred from homology"/>
<protein>
    <recommendedName>
        <fullName evidence="6 15">tRNA (guanine-N(1)-)-methyltransferase</fullName>
        <ecNumber evidence="5 15">2.1.1.228</ecNumber>
    </recommendedName>
    <alternativeName>
        <fullName evidence="12 15">M1G-methyltransferase</fullName>
    </alternativeName>
    <alternativeName>
        <fullName evidence="13 15">tRNA [GM37] methyltransferase</fullName>
    </alternativeName>
</protein>
<evidence type="ECO:0000256" key="2">
    <source>
        <dbReference type="ARBA" id="ARBA00004496"/>
    </source>
</evidence>
<dbReference type="NCBIfam" id="TIGR00088">
    <property type="entry name" value="trmD"/>
    <property type="match status" value="1"/>
</dbReference>
<keyword evidence="8 15" id="KW-0489">Methyltransferase</keyword>
<evidence type="ECO:0000256" key="3">
    <source>
        <dbReference type="ARBA" id="ARBA00007630"/>
    </source>
</evidence>
<gene>
    <name evidence="15" type="primary">trmD</name>
    <name evidence="19" type="ORF">SAMN04487955_104274</name>
</gene>
<evidence type="ECO:0000256" key="11">
    <source>
        <dbReference type="ARBA" id="ARBA00022694"/>
    </source>
</evidence>
<comment type="subcellular location">
    <subcellularLocation>
        <location evidence="2 15 17">Cytoplasm</location>
    </subcellularLocation>
</comment>
<evidence type="ECO:0000256" key="6">
    <source>
        <dbReference type="ARBA" id="ARBA00014679"/>
    </source>
</evidence>
<dbReference type="PANTHER" id="PTHR46417:SF1">
    <property type="entry name" value="TRNA (GUANINE-N(1)-)-METHYLTRANSFERASE"/>
    <property type="match status" value="1"/>
</dbReference>
<dbReference type="FunFam" id="3.40.1280.10:FF:000001">
    <property type="entry name" value="tRNA (guanine-N(1)-)-methyltransferase"/>
    <property type="match status" value="1"/>
</dbReference>
<dbReference type="GO" id="GO:0052906">
    <property type="term" value="F:tRNA (guanine(37)-N1)-methyltransferase activity"/>
    <property type="evidence" value="ECO:0007669"/>
    <property type="project" value="UniProtKB-UniRule"/>
</dbReference>
<dbReference type="STRING" id="463301.SAMN04487955_104274"/>
<evidence type="ECO:0000256" key="17">
    <source>
        <dbReference type="RuleBase" id="RU003464"/>
    </source>
</evidence>
<dbReference type="FunFam" id="1.10.1270.20:FF:000001">
    <property type="entry name" value="tRNA (guanine-N(1)-)-methyltransferase"/>
    <property type="match status" value="1"/>
</dbReference>
<keyword evidence="10 15" id="KW-0949">S-adenosyl-L-methionine</keyword>
<evidence type="ECO:0000256" key="14">
    <source>
        <dbReference type="ARBA" id="ARBA00047783"/>
    </source>
</evidence>
<dbReference type="Pfam" id="PF01746">
    <property type="entry name" value="tRNA_m1G_MT"/>
    <property type="match status" value="1"/>
</dbReference>
<evidence type="ECO:0000256" key="9">
    <source>
        <dbReference type="ARBA" id="ARBA00022679"/>
    </source>
</evidence>
<dbReference type="GO" id="GO:0002939">
    <property type="term" value="P:tRNA N1-guanine methylation"/>
    <property type="evidence" value="ECO:0007669"/>
    <property type="project" value="TreeGrafter"/>
</dbReference>
<dbReference type="AlphaFoldDB" id="A0A1I7HIE9"/>
<dbReference type="InterPro" id="IPR029026">
    <property type="entry name" value="tRNA_m1G_MTases_N"/>
</dbReference>
<evidence type="ECO:0000256" key="5">
    <source>
        <dbReference type="ARBA" id="ARBA00012807"/>
    </source>
</evidence>
<dbReference type="HAMAP" id="MF_00605">
    <property type="entry name" value="TrmD"/>
    <property type="match status" value="1"/>
</dbReference>
<dbReference type="InterPro" id="IPR029028">
    <property type="entry name" value="Alpha/beta_knot_MTases"/>
</dbReference>